<evidence type="ECO:0000313" key="2">
    <source>
        <dbReference type="Proteomes" id="UP000020977"/>
    </source>
</evidence>
<proteinExistence type="predicted"/>
<keyword evidence="1" id="KW-0067">ATP-binding</keyword>
<dbReference type="eggNOG" id="ENOG5030N5N">
    <property type="taxonomic scope" value="Bacteria"/>
</dbReference>
<name>A0A014KWM8_9BACT</name>
<dbReference type="RefSeq" id="WP_052328362.1">
    <property type="nucleotide sequence ID" value="NZ_JFAD01000007.1"/>
</dbReference>
<keyword evidence="1" id="KW-0378">Hydrolase</keyword>
<dbReference type="Proteomes" id="UP000020977">
    <property type="component" value="Unassembled WGS sequence"/>
</dbReference>
<evidence type="ECO:0000313" key="1">
    <source>
        <dbReference type="EMBL" id="EXU61416.1"/>
    </source>
</evidence>
<comment type="caution">
    <text evidence="1">The sequence shown here is derived from an EMBL/GenBank/DDBJ whole genome shotgun (WGS) entry which is preliminary data.</text>
</comment>
<reference evidence="1 2" key="1">
    <citation type="submission" date="2014-03" db="EMBL/GenBank/DDBJ databases">
        <title>Genome sequence of Mycoplasma ovipneumoniae strain 14811.</title>
        <authorList>
            <person name="Sirand-Pugnet P."/>
            <person name="Breton M."/>
            <person name="Dordet-Frisoni E."/>
            <person name="Baranowski E."/>
            <person name="Barre A."/>
            <person name="Couture C."/>
            <person name="Dupuy V."/>
            <person name="Gaurivaud P."/>
            <person name="Jacob D."/>
            <person name="Lemaitre C."/>
            <person name="Manso-Silvan L."/>
            <person name="Nikolski M."/>
            <person name="Nouvel L.-X."/>
            <person name="Poumarat F."/>
            <person name="Tardy F."/>
            <person name="Thebault P."/>
            <person name="Theil S."/>
            <person name="Citti C."/>
            <person name="Thiaucourt F."/>
            <person name="Blanchard A."/>
        </authorList>
    </citation>
    <scope>NUCLEOTIDE SEQUENCE [LARGE SCALE GENOMIC DNA]</scope>
    <source>
        <strain evidence="1 2">14811</strain>
    </source>
</reference>
<organism evidence="1 2">
    <name type="scientific">Mesomycoplasma ovipneumoniae 14811</name>
    <dbReference type="NCBI Taxonomy" id="1188239"/>
    <lineage>
        <taxon>Bacteria</taxon>
        <taxon>Bacillati</taxon>
        <taxon>Mycoplasmatota</taxon>
        <taxon>Mycoplasmoidales</taxon>
        <taxon>Metamycoplasmataceae</taxon>
        <taxon>Mesomycoplasma</taxon>
    </lineage>
</organism>
<accession>A0A014KWM8</accession>
<gene>
    <name evidence="1" type="primary">dnaI</name>
    <name evidence="1" type="ORF">MOVI_0340</name>
</gene>
<sequence length="320" mass="37644">MTEIHPKTKKITNSNSDNKEIPKSLIDVLEKILNNTDQNSPKNNQVIKNDKNNLKNSQILANLDNKFLDLDYESALKNPKFASWIKQLKIDKNEYYENLDLFWQATKWEKIPNYKFEIIRAPETKKLEGKCVFLWSEDNKKWAEFLLLPEISFPKFNDFIKIMKQLNVGKFGTILPLLEKFKIYLNKNKINQSLVYWTNWDSVSQTLLLKSFTVFFAIRKINVGYFNLSEICQFITENKAKLTKKLKNVDVLIVELDIISNYTTWFLGELEKIIAERIITNKLTILSFDSDFYNKSGNQKIANLIKYHGINGFDWLNENN</sequence>
<dbReference type="EMBL" id="JFAD01000007">
    <property type="protein sequence ID" value="EXU61416.1"/>
    <property type="molecule type" value="Genomic_DNA"/>
</dbReference>
<dbReference type="AlphaFoldDB" id="A0A014KWM8"/>
<protein>
    <submittedName>
        <fullName evidence="1">Putative DNA helicase</fullName>
    </submittedName>
</protein>
<dbReference type="STRING" id="1188239.MOVI_0340"/>
<keyword evidence="1" id="KW-0547">Nucleotide-binding</keyword>
<dbReference type="GO" id="GO:0004386">
    <property type="term" value="F:helicase activity"/>
    <property type="evidence" value="ECO:0007669"/>
    <property type="project" value="UniProtKB-KW"/>
</dbReference>
<keyword evidence="1" id="KW-0347">Helicase</keyword>